<feature type="compositionally biased region" description="Polar residues" evidence="1">
    <location>
        <begin position="478"/>
        <end position="500"/>
    </location>
</feature>
<feature type="compositionally biased region" description="Polar residues" evidence="1">
    <location>
        <begin position="412"/>
        <end position="422"/>
    </location>
</feature>
<evidence type="ECO:0000313" key="2">
    <source>
        <dbReference type="EMBL" id="TGO85633.1"/>
    </source>
</evidence>
<evidence type="ECO:0000256" key="1">
    <source>
        <dbReference type="SAM" id="MobiDB-lite"/>
    </source>
</evidence>
<gene>
    <name evidence="2" type="ORF">BPOR_0377g00020</name>
</gene>
<reference evidence="2 3" key="1">
    <citation type="submission" date="2017-12" db="EMBL/GenBank/DDBJ databases">
        <title>Comparative genomics of Botrytis spp.</title>
        <authorList>
            <person name="Valero-Jimenez C.A."/>
            <person name="Tapia P."/>
            <person name="Veloso J."/>
            <person name="Silva-Moreno E."/>
            <person name="Staats M."/>
            <person name="Valdes J.H."/>
            <person name="Van Kan J.A.L."/>
        </authorList>
    </citation>
    <scope>NUCLEOTIDE SEQUENCE [LARGE SCALE GENOMIC DNA]</scope>
    <source>
        <strain evidence="2 3">MUCL3349</strain>
    </source>
</reference>
<feature type="compositionally biased region" description="Polar residues" evidence="1">
    <location>
        <begin position="324"/>
        <end position="338"/>
    </location>
</feature>
<comment type="caution">
    <text evidence="2">The sequence shown here is derived from an EMBL/GenBank/DDBJ whole genome shotgun (WGS) entry which is preliminary data.</text>
</comment>
<feature type="region of interest" description="Disordered" evidence="1">
    <location>
        <begin position="284"/>
        <end position="338"/>
    </location>
</feature>
<feature type="compositionally biased region" description="Polar residues" evidence="1">
    <location>
        <begin position="288"/>
        <end position="312"/>
    </location>
</feature>
<feature type="region of interest" description="Disordered" evidence="1">
    <location>
        <begin position="399"/>
        <end position="429"/>
    </location>
</feature>
<keyword evidence="3" id="KW-1185">Reference proteome</keyword>
<accession>A0A4Z1KHQ8</accession>
<evidence type="ECO:0000313" key="3">
    <source>
        <dbReference type="Proteomes" id="UP000297280"/>
    </source>
</evidence>
<protein>
    <submittedName>
        <fullName evidence="2">Uncharacterized protein</fullName>
    </submittedName>
</protein>
<dbReference type="AlphaFoldDB" id="A0A4Z1KHQ8"/>
<name>A0A4Z1KHQ8_9HELO</name>
<dbReference type="EMBL" id="PQXO01000376">
    <property type="protein sequence ID" value="TGO85633.1"/>
    <property type="molecule type" value="Genomic_DNA"/>
</dbReference>
<sequence>MFQRQEVLSDLTSQVSYDHSTRSLVIPNSGVEEKRDLPNALLRMPSMCPDESCSRTARGEALHSPLPSNLKIQTDKATISPEDVLPIIATFNPQNSRHQSTITNASSFLKKIFGPINHTLNIVPSSHISNPVQWTKFLSINLYTQPYIFPLSSPMQTYEQMVHFISQTTGKSPRATQGTVYPTTLRLSQNTDEYYYIGHFVVSSVVTTVDFNQVLRNLPEISPNDKNAKCKLLKERNRALGSMSELYVFFGEEQYKILVDAKEKGEAMKAADHTIGLLTEDYNRTKKSPTSTRTMNKASETNSLSEPHNPNVTPLDLKAPTAPKTMQSDHSTIEDQTLPTSTHRSFIHSSLSQAHDIPTEPAAMRGGHLSSESETSLESNQHDYIRSSLSQTIHIPKGPAAMMRSSRSSTTGTNISLVNGTPDQPAVKQRSYTTGDKVLPKMSNHHDIVSTPLTHLKDSHREIAILKGRHTSSDKSESSATPNCHQTTNSPSLQGRVTQKPCTAKENTLPMMRTEVFGNTQGALTKLLGLTLCKSRGLGTCDQLIVSALMDCKNRLEKAVLYLECVGVFCD</sequence>
<feature type="region of interest" description="Disordered" evidence="1">
    <location>
        <begin position="469"/>
        <end position="500"/>
    </location>
</feature>
<organism evidence="2 3">
    <name type="scientific">Botrytis porri</name>
    <dbReference type="NCBI Taxonomy" id="87229"/>
    <lineage>
        <taxon>Eukaryota</taxon>
        <taxon>Fungi</taxon>
        <taxon>Dikarya</taxon>
        <taxon>Ascomycota</taxon>
        <taxon>Pezizomycotina</taxon>
        <taxon>Leotiomycetes</taxon>
        <taxon>Helotiales</taxon>
        <taxon>Sclerotiniaceae</taxon>
        <taxon>Botrytis</taxon>
    </lineage>
</organism>
<dbReference type="Proteomes" id="UP000297280">
    <property type="component" value="Unassembled WGS sequence"/>
</dbReference>
<feature type="compositionally biased region" description="Low complexity" evidence="1">
    <location>
        <begin position="400"/>
        <end position="411"/>
    </location>
</feature>
<proteinExistence type="predicted"/>